<comment type="caution">
    <text evidence="1">The sequence shown here is derived from an EMBL/GenBank/DDBJ whole genome shotgun (WGS) entry which is preliminary data.</text>
</comment>
<evidence type="ECO:0000313" key="2">
    <source>
        <dbReference type="Proteomes" id="UP000468735"/>
    </source>
</evidence>
<gene>
    <name evidence="1" type="ORF">F8566_39910</name>
</gene>
<name>A0A6H9YP31_9ACTN</name>
<sequence length="98" mass="10898">MTPDDTGTAASVKTRIEYLEELGDELVRRGFRVRINVPRGQAPSLHVMNPDASVLTENILAERGADGWWYWWSWAERIAATGDMPGAADRIARVLSAD</sequence>
<protein>
    <submittedName>
        <fullName evidence="1">Uncharacterized protein</fullName>
    </submittedName>
</protein>
<proteinExistence type="predicted"/>
<dbReference type="EMBL" id="WBMT01000024">
    <property type="protein sequence ID" value="KAB2341764.1"/>
    <property type="molecule type" value="Genomic_DNA"/>
</dbReference>
<dbReference type="AlphaFoldDB" id="A0A6H9YP31"/>
<reference evidence="1 2" key="1">
    <citation type="submission" date="2019-09" db="EMBL/GenBank/DDBJ databases">
        <title>Actinomadura physcomitrii sp. nov., a novel actinomycete isolated from moss [Physcomitrium sphaericum (Ludw) Fuernr].</title>
        <authorList>
            <person name="Zhuang X."/>
            <person name="Liu C."/>
        </authorList>
    </citation>
    <scope>NUCLEOTIDE SEQUENCE [LARGE SCALE GENOMIC DNA]</scope>
    <source>
        <strain evidence="1 2">HMC1</strain>
    </source>
</reference>
<dbReference type="Proteomes" id="UP000468735">
    <property type="component" value="Unassembled WGS sequence"/>
</dbReference>
<evidence type="ECO:0000313" key="1">
    <source>
        <dbReference type="EMBL" id="KAB2341764.1"/>
    </source>
</evidence>
<dbReference type="OrthoDB" id="3539621at2"/>
<organism evidence="1 2">
    <name type="scientific">Actinomadura rudentiformis</name>
    <dbReference type="NCBI Taxonomy" id="359158"/>
    <lineage>
        <taxon>Bacteria</taxon>
        <taxon>Bacillati</taxon>
        <taxon>Actinomycetota</taxon>
        <taxon>Actinomycetes</taxon>
        <taxon>Streptosporangiales</taxon>
        <taxon>Thermomonosporaceae</taxon>
        <taxon>Actinomadura</taxon>
    </lineage>
</organism>
<keyword evidence="2" id="KW-1185">Reference proteome</keyword>
<accession>A0A6H9YP31</accession>
<dbReference type="RefSeq" id="WP_151567774.1">
    <property type="nucleotide sequence ID" value="NZ_WBMT01000024.1"/>
</dbReference>